<dbReference type="InterPro" id="IPR036388">
    <property type="entry name" value="WH-like_DNA-bd_sf"/>
</dbReference>
<gene>
    <name evidence="2" type="ORF">B1B_11515</name>
</gene>
<reference evidence="2" key="2">
    <citation type="journal article" date="2014" name="ISME J.">
        <title>Microbial stratification in low pH oxic and suboxic macroscopic growths along an acid mine drainage.</title>
        <authorList>
            <person name="Mendez-Garcia C."/>
            <person name="Mesa V."/>
            <person name="Sprenger R.R."/>
            <person name="Richter M."/>
            <person name="Diez M.S."/>
            <person name="Solano J."/>
            <person name="Bargiela R."/>
            <person name="Golyshina O.V."/>
            <person name="Manteca A."/>
            <person name="Ramos J.L."/>
            <person name="Gallego J.R."/>
            <person name="Llorente I."/>
            <person name="Martins Dos Santos V.A."/>
            <person name="Jensen O.N."/>
            <person name="Pelaez A.I."/>
            <person name="Sanchez J."/>
            <person name="Ferrer M."/>
        </authorList>
    </citation>
    <scope>NUCLEOTIDE SEQUENCE</scope>
</reference>
<accession>T0ZMT2</accession>
<organism evidence="2">
    <name type="scientific">mine drainage metagenome</name>
    <dbReference type="NCBI Taxonomy" id="410659"/>
    <lineage>
        <taxon>unclassified sequences</taxon>
        <taxon>metagenomes</taxon>
        <taxon>ecological metagenomes</taxon>
    </lineage>
</organism>
<dbReference type="AlphaFoldDB" id="T0ZMT2"/>
<feature type="domain" description="Transcription regulator PadR N-terminal" evidence="1">
    <location>
        <begin position="14"/>
        <end position="65"/>
    </location>
</feature>
<evidence type="ECO:0000313" key="2">
    <source>
        <dbReference type="EMBL" id="EQD49661.1"/>
    </source>
</evidence>
<dbReference type="InterPro" id="IPR005149">
    <property type="entry name" value="Tscrpt_reg_PadR_N"/>
</dbReference>
<dbReference type="SUPFAM" id="SSF46785">
    <property type="entry name" value="Winged helix' DNA-binding domain"/>
    <property type="match status" value="1"/>
</dbReference>
<dbReference type="EMBL" id="AUZY01007494">
    <property type="protein sequence ID" value="EQD49661.1"/>
    <property type="molecule type" value="Genomic_DNA"/>
</dbReference>
<comment type="caution">
    <text evidence="2">The sequence shown here is derived from an EMBL/GenBank/DDBJ whole genome shotgun (WGS) entry which is preliminary data.</text>
</comment>
<protein>
    <submittedName>
        <fullName evidence="2">PadR family transcriptional regulator</fullName>
    </submittedName>
</protein>
<dbReference type="Gene3D" id="1.10.10.10">
    <property type="entry name" value="Winged helix-like DNA-binding domain superfamily/Winged helix DNA-binding domain"/>
    <property type="match status" value="1"/>
</dbReference>
<sequence length="133" mass="15390">MLSMHKKRGLRNWVLMILRRTPRNGAEIMDDMEVMTQGWWRPSPGSVYPLLEEMLHEGSIQKREDGRYTLVQPVDRNWSWPVPAGRRTAKDTLREIAALTAYLEDLAGEDPATLHNLAPDVDSVVERLRRLKN</sequence>
<dbReference type="Pfam" id="PF03551">
    <property type="entry name" value="PadR"/>
    <property type="match status" value="1"/>
</dbReference>
<dbReference type="PANTHER" id="PTHR43252">
    <property type="entry name" value="TRANSCRIPTIONAL REGULATOR YQJI"/>
    <property type="match status" value="1"/>
</dbReference>
<dbReference type="InterPro" id="IPR036390">
    <property type="entry name" value="WH_DNA-bd_sf"/>
</dbReference>
<reference evidence="2" key="1">
    <citation type="submission" date="2013-08" db="EMBL/GenBank/DDBJ databases">
        <authorList>
            <person name="Mendez C."/>
            <person name="Richter M."/>
            <person name="Ferrer M."/>
            <person name="Sanchez J."/>
        </authorList>
    </citation>
    <scope>NUCLEOTIDE SEQUENCE</scope>
</reference>
<proteinExistence type="predicted"/>
<dbReference type="PANTHER" id="PTHR43252:SF5">
    <property type="entry name" value="TRANSCRIPTIONAL REGULATOR, PADR-LIKE FAMILY"/>
    <property type="match status" value="1"/>
</dbReference>
<name>T0ZMT2_9ZZZZ</name>
<evidence type="ECO:0000259" key="1">
    <source>
        <dbReference type="Pfam" id="PF03551"/>
    </source>
</evidence>